<comment type="caution">
    <text evidence="5">The sequence shown here is derived from an EMBL/GenBank/DDBJ whole genome shotgun (WGS) entry which is preliminary data.</text>
</comment>
<dbReference type="SUPFAM" id="SSF53474">
    <property type="entry name" value="alpha/beta-Hydrolases"/>
    <property type="match status" value="1"/>
</dbReference>
<dbReference type="InterPro" id="IPR019819">
    <property type="entry name" value="Carboxylesterase_B_CS"/>
</dbReference>
<evidence type="ECO:0000313" key="5">
    <source>
        <dbReference type="EMBL" id="MDO6414720.1"/>
    </source>
</evidence>
<name>A0ABT8YAP1_9SPHN</name>
<reference evidence="5" key="1">
    <citation type="submission" date="2023-07" db="EMBL/GenBank/DDBJ databases">
        <authorList>
            <person name="Kim M."/>
        </authorList>
    </citation>
    <scope>NUCLEOTIDE SEQUENCE</scope>
    <source>
        <strain evidence="5">BIUV-7</strain>
    </source>
</reference>
<proteinExistence type="inferred from homology"/>
<gene>
    <name evidence="5" type="ORF">Q4F19_10045</name>
</gene>
<dbReference type="Pfam" id="PF00135">
    <property type="entry name" value="COesterase"/>
    <property type="match status" value="1"/>
</dbReference>
<dbReference type="PROSITE" id="PS00941">
    <property type="entry name" value="CARBOXYLESTERASE_B_2"/>
    <property type="match status" value="1"/>
</dbReference>
<protein>
    <recommendedName>
        <fullName evidence="3">Carboxylic ester hydrolase</fullName>
        <ecNumber evidence="3">3.1.1.-</ecNumber>
    </recommendedName>
</protein>
<dbReference type="EMBL" id="JAUOTP010000004">
    <property type="protein sequence ID" value="MDO6414720.1"/>
    <property type="molecule type" value="Genomic_DNA"/>
</dbReference>
<keyword evidence="2 3" id="KW-0378">Hydrolase</keyword>
<evidence type="ECO:0000256" key="1">
    <source>
        <dbReference type="ARBA" id="ARBA00005964"/>
    </source>
</evidence>
<dbReference type="Proteomes" id="UP001169764">
    <property type="component" value="Unassembled WGS sequence"/>
</dbReference>
<dbReference type="Gene3D" id="3.40.50.1820">
    <property type="entry name" value="alpha/beta hydrolase"/>
    <property type="match status" value="1"/>
</dbReference>
<evidence type="ECO:0000259" key="4">
    <source>
        <dbReference type="Pfam" id="PF00135"/>
    </source>
</evidence>
<dbReference type="EC" id="3.1.1.-" evidence="3"/>
<evidence type="ECO:0000313" key="6">
    <source>
        <dbReference type="Proteomes" id="UP001169764"/>
    </source>
</evidence>
<feature type="domain" description="Carboxylesterase type B" evidence="4">
    <location>
        <begin position="49"/>
        <end position="542"/>
    </location>
</feature>
<dbReference type="PANTHER" id="PTHR11559">
    <property type="entry name" value="CARBOXYLESTERASE"/>
    <property type="match status" value="1"/>
</dbReference>
<evidence type="ECO:0000256" key="2">
    <source>
        <dbReference type="ARBA" id="ARBA00022801"/>
    </source>
</evidence>
<evidence type="ECO:0000256" key="3">
    <source>
        <dbReference type="RuleBase" id="RU361235"/>
    </source>
</evidence>
<dbReference type="InterPro" id="IPR029058">
    <property type="entry name" value="AB_hydrolase_fold"/>
</dbReference>
<dbReference type="InterPro" id="IPR019826">
    <property type="entry name" value="Carboxylesterase_B_AS"/>
</dbReference>
<accession>A0ABT8YAP1</accession>
<sequence>MDEPSAGISRARCALRGGWMDWSRRTILGGAAALGWGALASKAFAKDANPVVMTAQGRLRGMIERGAQAFRGVPYGGSVSGPDRRFRAPPPPPAWTGVRDATQYGAPAIQAGGFPGEPAAAEDCLFLNIWTPAADGARRPVMFYSHGGGFTVGSGNRPSQNGANLARLYDVVVVESNHRLGVMGYLYLGQLLGPEYQGNQGLLDLVAALTWVNENIAAFGGDPHNVMIFGESGGGGKTAALYAMPAAAPLFHKASIESPVGPGDRAPEEATEIAREAMRALGLTDPRKLLELPAEQLLRFQTGEADAAVPGERTGGAQRNNRDRMFWPIIDGAILPESPFKDHAPALSAQKPLIVGGCKDEAVFFNLGDKSTFSMSDEDLRQRLALMLGDRTDDWIRTFRGSRPNASPSQLYIAITTATPWRAYAVRVAEQKAQEGAAPVYSYILDYQSPTKVPQTDYPIGSPHASDIGTKFDNVVPPPGTSAPPNPLSDLTPGKRQTAANMSAMWAAFARTGRPSIAGQPEWKPYTIDRRETMLIDVQCTLIADPEKTERLFWETEKNAGSIR</sequence>
<dbReference type="RefSeq" id="WP_303542783.1">
    <property type="nucleotide sequence ID" value="NZ_JAUOTP010000004.1"/>
</dbReference>
<dbReference type="PROSITE" id="PS00122">
    <property type="entry name" value="CARBOXYLESTERASE_B_1"/>
    <property type="match status" value="1"/>
</dbReference>
<dbReference type="InterPro" id="IPR050309">
    <property type="entry name" value="Type-B_Carboxylest/Lipase"/>
</dbReference>
<dbReference type="InterPro" id="IPR002018">
    <property type="entry name" value="CarbesteraseB"/>
</dbReference>
<comment type="similarity">
    <text evidence="1 3">Belongs to the type-B carboxylesterase/lipase family.</text>
</comment>
<organism evidence="5 6">
    <name type="scientific">Sphingomonas natans</name>
    <dbReference type="NCBI Taxonomy" id="3063330"/>
    <lineage>
        <taxon>Bacteria</taxon>
        <taxon>Pseudomonadati</taxon>
        <taxon>Pseudomonadota</taxon>
        <taxon>Alphaproteobacteria</taxon>
        <taxon>Sphingomonadales</taxon>
        <taxon>Sphingomonadaceae</taxon>
        <taxon>Sphingomonas</taxon>
    </lineage>
</organism>
<keyword evidence="6" id="KW-1185">Reference proteome</keyword>